<accession>A0A1I1MJS2</accession>
<dbReference type="AlphaFoldDB" id="A0A1I1MJS2"/>
<organism evidence="1 2">
    <name type="scientific">Parapedobacter composti</name>
    <dbReference type="NCBI Taxonomy" id="623281"/>
    <lineage>
        <taxon>Bacteria</taxon>
        <taxon>Pseudomonadati</taxon>
        <taxon>Bacteroidota</taxon>
        <taxon>Sphingobacteriia</taxon>
        <taxon>Sphingobacteriales</taxon>
        <taxon>Sphingobacteriaceae</taxon>
        <taxon>Parapedobacter</taxon>
    </lineage>
</organism>
<evidence type="ECO:0000313" key="1">
    <source>
        <dbReference type="EMBL" id="SFC85112.1"/>
    </source>
</evidence>
<reference evidence="1 2" key="1">
    <citation type="submission" date="2016-10" db="EMBL/GenBank/DDBJ databases">
        <authorList>
            <person name="de Groot N.N."/>
        </authorList>
    </citation>
    <scope>NUCLEOTIDE SEQUENCE [LARGE SCALE GENOMIC DNA]</scope>
    <source>
        <strain evidence="1 2">DSM 22900</strain>
    </source>
</reference>
<evidence type="ECO:0008006" key="3">
    <source>
        <dbReference type="Google" id="ProtNLM"/>
    </source>
</evidence>
<sequence length="109" mass="12513">MGERMELPKHAFSAFFERIGDDGRLLPTHIGLVAALFYHHDCGNPHGHFHASRRKLMRFSRIRSIATYHKCLSELVAYGYVEYRPSWHPAKGSRFRFIIRTGGGVNGQD</sequence>
<name>A0A1I1MJS2_9SPHI</name>
<keyword evidence="2" id="KW-1185">Reference proteome</keyword>
<dbReference type="STRING" id="623281.SAMN05421747_1385"/>
<dbReference type="Proteomes" id="UP000199577">
    <property type="component" value="Unassembled WGS sequence"/>
</dbReference>
<proteinExistence type="predicted"/>
<dbReference type="EMBL" id="FOLL01000038">
    <property type="protein sequence ID" value="SFC85112.1"/>
    <property type="molecule type" value="Genomic_DNA"/>
</dbReference>
<gene>
    <name evidence="1" type="ORF">SAMN05421747_1385</name>
</gene>
<evidence type="ECO:0000313" key="2">
    <source>
        <dbReference type="Proteomes" id="UP000199577"/>
    </source>
</evidence>
<protein>
    <recommendedName>
        <fullName evidence="3">Helix-turn-helix domain-containing protein</fullName>
    </recommendedName>
</protein>